<dbReference type="Proteomes" id="UP001175226">
    <property type="component" value="Unassembled WGS sequence"/>
</dbReference>
<dbReference type="AlphaFoldDB" id="A0AA39MDP6"/>
<keyword evidence="1" id="KW-1133">Transmembrane helix</keyword>
<evidence type="ECO:0000256" key="1">
    <source>
        <dbReference type="SAM" id="Phobius"/>
    </source>
</evidence>
<accession>A0AA39MDP6</accession>
<dbReference type="EMBL" id="JAUEPT010000176">
    <property type="protein sequence ID" value="KAK0430038.1"/>
    <property type="molecule type" value="Genomic_DNA"/>
</dbReference>
<evidence type="ECO:0000313" key="2">
    <source>
        <dbReference type="EMBL" id="KAK0430038.1"/>
    </source>
</evidence>
<keyword evidence="1" id="KW-0472">Membrane</keyword>
<proteinExistence type="predicted"/>
<sequence length="137" mass="15356">MVSSRPSHLFIAWAAVIVFSGSSFFVEILVFHALLSSDAPTIRFQELPWYARRPSGRRIGLPSSEKDCLYLLYVISAMVHTARREHTPMVLGVRHEGLGVATPFESELAVGQFSLELLVSSSVYRRNHIPDLDDEPT</sequence>
<organism evidence="2 3">
    <name type="scientific">Armillaria borealis</name>
    <dbReference type="NCBI Taxonomy" id="47425"/>
    <lineage>
        <taxon>Eukaryota</taxon>
        <taxon>Fungi</taxon>
        <taxon>Dikarya</taxon>
        <taxon>Basidiomycota</taxon>
        <taxon>Agaricomycotina</taxon>
        <taxon>Agaricomycetes</taxon>
        <taxon>Agaricomycetidae</taxon>
        <taxon>Agaricales</taxon>
        <taxon>Marasmiineae</taxon>
        <taxon>Physalacriaceae</taxon>
        <taxon>Armillaria</taxon>
    </lineage>
</organism>
<evidence type="ECO:0000313" key="3">
    <source>
        <dbReference type="Proteomes" id="UP001175226"/>
    </source>
</evidence>
<comment type="caution">
    <text evidence="2">The sequence shown here is derived from an EMBL/GenBank/DDBJ whole genome shotgun (WGS) entry which is preliminary data.</text>
</comment>
<reference evidence="2" key="1">
    <citation type="submission" date="2023-06" db="EMBL/GenBank/DDBJ databases">
        <authorList>
            <consortium name="Lawrence Berkeley National Laboratory"/>
            <person name="Ahrendt S."/>
            <person name="Sahu N."/>
            <person name="Indic B."/>
            <person name="Wong-Bajracharya J."/>
            <person name="Merenyi Z."/>
            <person name="Ke H.-M."/>
            <person name="Monk M."/>
            <person name="Kocsube S."/>
            <person name="Drula E."/>
            <person name="Lipzen A."/>
            <person name="Balint B."/>
            <person name="Henrissat B."/>
            <person name="Andreopoulos B."/>
            <person name="Martin F.M."/>
            <person name="Harder C.B."/>
            <person name="Rigling D."/>
            <person name="Ford K.L."/>
            <person name="Foster G.D."/>
            <person name="Pangilinan J."/>
            <person name="Papanicolaou A."/>
            <person name="Barry K."/>
            <person name="LaButti K."/>
            <person name="Viragh M."/>
            <person name="Koriabine M."/>
            <person name="Yan M."/>
            <person name="Riley R."/>
            <person name="Champramary S."/>
            <person name="Plett K.L."/>
            <person name="Tsai I.J."/>
            <person name="Slot J."/>
            <person name="Sipos G."/>
            <person name="Plett J."/>
            <person name="Nagy L.G."/>
            <person name="Grigoriev I.V."/>
        </authorList>
    </citation>
    <scope>NUCLEOTIDE SEQUENCE</scope>
    <source>
        <strain evidence="2">FPL87.14</strain>
    </source>
</reference>
<keyword evidence="3" id="KW-1185">Reference proteome</keyword>
<feature type="transmembrane region" description="Helical" evidence="1">
    <location>
        <begin position="12"/>
        <end position="35"/>
    </location>
</feature>
<protein>
    <submittedName>
        <fullName evidence="2">Uncharacterized protein</fullName>
    </submittedName>
</protein>
<name>A0AA39MDP6_9AGAR</name>
<gene>
    <name evidence="2" type="ORF">EV421DRAFT_1744577</name>
</gene>
<keyword evidence="1" id="KW-0812">Transmembrane</keyword>